<feature type="compositionally biased region" description="Basic and acidic residues" evidence="10">
    <location>
        <begin position="694"/>
        <end position="715"/>
    </location>
</feature>
<feature type="transmembrane region" description="Helical" evidence="11">
    <location>
        <begin position="147"/>
        <end position="165"/>
    </location>
</feature>
<keyword evidence="6" id="KW-0067">ATP-binding</keyword>
<keyword evidence="8 11" id="KW-0472">Membrane</keyword>
<keyword evidence="2" id="KW-0813">Transport</keyword>
<evidence type="ECO:0000256" key="4">
    <source>
        <dbReference type="ARBA" id="ARBA00022737"/>
    </source>
</evidence>
<keyword evidence="5" id="KW-0547">Nucleotide-binding</keyword>
<dbReference type="EMBL" id="SNRW01004356">
    <property type="protein sequence ID" value="KAA6387486.1"/>
    <property type="molecule type" value="Genomic_DNA"/>
</dbReference>
<dbReference type="PROSITE" id="PS50893">
    <property type="entry name" value="ABC_TRANSPORTER_2"/>
    <property type="match status" value="1"/>
</dbReference>
<keyword evidence="9" id="KW-0175">Coiled coil</keyword>
<feature type="region of interest" description="Disordered" evidence="10">
    <location>
        <begin position="444"/>
        <end position="483"/>
    </location>
</feature>
<dbReference type="Gene3D" id="1.20.1560.10">
    <property type="entry name" value="ABC transporter type 1, transmembrane domain"/>
    <property type="match status" value="1"/>
</dbReference>
<evidence type="ECO:0000313" key="15">
    <source>
        <dbReference type="Proteomes" id="UP000324800"/>
    </source>
</evidence>
<dbReference type="GO" id="GO:0005774">
    <property type="term" value="C:vacuolar membrane"/>
    <property type="evidence" value="ECO:0007669"/>
    <property type="project" value="UniProtKB-SubCell"/>
</dbReference>
<proteinExistence type="predicted"/>
<feature type="domain" description="ABC transporter" evidence="12">
    <location>
        <begin position="459"/>
        <end position="689"/>
    </location>
</feature>
<evidence type="ECO:0000256" key="10">
    <source>
        <dbReference type="SAM" id="MobiDB-lite"/>
    </source>
</evidence>
<evidence type="ECO:0000256" key="6">
    <source>
        <dbReference type="ARBA" id="ARBA00022840"/>
    </source>
</evidence>
<dbReference type="PROSITE" id="PS00211">
    <property type="entry name" value="ABC_TRANSPORTER_1"/>
    <property type="match status" value="1"/>
</dbReference>
<dbReference type="InterPro" id="IPR011527">
    <property type="entry name" value="ABC1_TM_dom"/>
</dbReference>
<evidence type="ECO:0000256" key="3">
    <source>
        <dbReference type="ARBA" id="ARBA00022692"/>
    </source>
</evidence>
<feature type="coiled-coil region" evidence="9">
    <location>
        <begin position="1525"/>
        <end position="1667"/>
    </location>
</feature>
<feature type="region of interest" description="Disordered" evidence="10">
    <location>
        <begin position="1028"/>
        <end position="1049"/>
    </location>
</feature>
<feature type="compositionally biased region" description="Low complexity" evidence="10">
    <location>
        <begin position="1445"/>
        <end position="1465"/>
    </location>
</feature>
<feature type="coiled-coil region" evidence="9">
    <location>
        <begin position="1118"/>
        <end position="1145"/>
    </location>
</feature>
<feature type="compositionally biased region" description="Basic and acidic residues" evidence="10">
    <location>
        <begin position="932"/>
        <end position="945"/>
    </location>
</feature>
<accession>A0A5J4VZ15</accession>
<dbReference type="SMART" id="SM00382">
    <property type="entry name" value="AAA"/>
    <property type="match status" value="1"/>
</dbReference>
<dbReference type="PANTHER" id="PTHR24223:SF443">
    <property type="entry name" value="MULTIDRUG-RESISTANCE LIKE PROTEIN 1, ISOFORM I"/>
    <property type="match status" value="1"/>
</dbReference>
<feature type="compositionally biased region" description="Low complexity" evidence="10">
    <location>
        <begin position="946"/>
        <end position="959"/>
    </location>
</feature>
<dbReference type="Proteomes" id="UP000324800">
    <property type="component" value="Unassembled WGS sequence"/>
</dbReference>
<dbReference type="InterPro" id="IPR017871">
    <property type="entry name" value="ABC_transporter-like_CS"/>
</dbReference>
<evidence type="ECO:0000256" key="9">
    <source>
        <dbReference type="SAM" id="Coils"/>
    </source>
</evidence>
<feature type="coiled-coil region" evidence="9">
    <location>
        <begin position="1259"/>
        <end position="1379"/>
    </location>
</feature>
<feature type="domain" description="ABC transmembrane type-1" evidence="13">
    <location>
        <begin position="113"/>
        <end position="317"/>
    </location>
</feature>
<sequence length="1728" mass="201416">MRQQVKRKRNSEEAHCLLANIFMCFYFPFVFKRTSISETDIYECHKGDKGRVTTEYGEKFWRKRYERYKSELEQHEQLKKDNPEAKLKAPSPPSFFQLLIIGIGSWKLIAAQIIYLFSDAFLVTQPLMMREVLRVVTLKISIPDVQFPYVHTIMLITFPYLMNLFDMWETRYMYHFGAQVRGGLSGMIFNKTMLLNINSNSNVDAGKMISLITTDLKNISDFMWVPMTFIQLPIIVLVPLGFVFADFGFSTFVTVGTILFILVIQLNITFNMGKCIQLYLKHHDDRNKVTNETLQAMRVVKYSGLESVFALKIYETRAPQENHDSFLFTLLMQTQGSFVQILPTLVTITTVACFCFTQNIAQNDFAQRVMPNVGFMVQMTRDCNALNQYMQHAIMIYASSQRIKAFLLLKEMKIEKRDQPINPVEIVNGQFRWGEEIVIPMRKSEQDQIERRRKKEMKMRQQKYAKEMEEKKQRKKKRKQRPTLQDISLTLPVGSLTMVIGGIGSGKTSIAASIIGDIERESGEVRIKGSIAYCPQTPWINNNTIRGNITFGSQFIEEKYLKIINVCCLEQDLITLAAGDQTAIGEKGVNLSGGQKARIQLARAVYSDRDIYILDDPLSAVDAHVGRFLFENCVCGELRSKTRLLMTNQLQYLDRADNVILLRSGKIVAQGTSEELREKGISFEKYIIRSKDKKAKEKEKNNKKSLNMKEKEQENKNSNNKGKRNLKDQEGNAIYNIIQNHPQQQQQYESDIRCDQKQIDLLNQLILEKRSLIHLHNNVTLLERDFRDVVVAQNVSRLANLVWRNRETAFGQQQTRGKDANDDNKDINDVIKSFGRDSQINSYTSYSRFSYKRCIEGTNYNKEMEPYSEWCQKQQQQSSYSGYGYKYDRIFDRVHQGGLKSVLLNENLNEINERSEYKYETKSETQFNQKSSSKDKKGKDSDKMNKSSNDSSSSSSFSTNKYTTNQGAILYDYNFNYNDFDFNENISFSERIRRIISSIQLYIHQYTSSSSSSSSSSYSSSRYRSSQSNICNKQKLNPPQPLQSNTFQLSSSSSIQTKTGYQQSSAFIQKRLDLINQFSTVLTSFLSNLEQPSELHKKAEETAEQFEFHNKKLYNVIKGDLERCIKDLNENVDETNRVKKELSEVQADLNRVILEEKPLREKDLLLKNERSELQRRLIEALKQSQLNNQTISTLIRQLREEYELKYRSEQNSYNQARKQTEIDRASIADAVRELVGGILLQGWDVADEIADVFTGVNFIERKKNEKQQKDDEVQALERIQNWIRQSRLDYQNIINENHQLVKHLEEKVNSLRRTYNEMSSWNDVLKQNEMIQKYQEDVKRSLSQATQAELQQIERTKKLTQWKEDRKKLEDHVDGERDQRRQEWIDQQLRRREIIEQEGMVMNDFSVNEFQDVQVQQQSKSEMNEKNKKQTQNKKNSKSSEFLAQQQQQSSQTTQSSKTTITKTTTQSIPKFQTTFVAHRPTRLIQKSKQSLGYDFDETDTDEELLRRESLEATKEMEKEFQEYKQITLRRITRLEKNLKIAQDEEELSENQLKSFNEDLKQYEDALESARRALSDSLKNVYSSEQIIKELSIKIQNTENEIQQLEKRQIAQNEDIDQLKRKLAEIEIEITEITKQLNLKIQERSALERREQQLKELLQQLRKQCTRITGSCSQLPQNIRNDIITALLSFIDEVAQQSSDIGECADDISAQVKIIELWREAVNFKTDG</sequence>
<dbReference type="GO" id="GO:0140359">
    <property type="term" value="F:ABC-type transporter activity"/>
    <property type="evidence" value="ECO:0007669"/>
    <property type="project" value="InterPro"/>
</dbReference>
<dbReference type="InterPro" id="IPR050173">
    <property type="entry name" value="ABC_transporter_C-like"/>
</dbReference>
<dbReference type="InterPro" id="IPR036640">
    <property type="entry name" value="ABC1_TM_sf"/>
</dbReference>
<keyword evidence="4" id="KW-0677">Repeat</keyword>
<evidence type="ECO:0000256" key="2">
    <source>
        <dbReference type="ARBA" id="ARBA00022448"/>
    </source>
</evidence>
<gene>
    <name evidence="14" type="ORF">EZS28_016987</name>
</gene>
<keyword evidence="3 11" id="KW-0812">Transmembrane</keyword>
<name>A0A5J4VZ15_9EUKA</name>
<reference evidence="14 15" key="1">
    <citation type="submission" date="2019-03" db="EMBL/GenBank/DDBJ databases">
        <title>Single cell metagenomics reveals metabolic interactions within the superorganism composed of flagellate Streblomastix strix and complex community of Bacteroidetes bacteria on its surface.</title>
        <authorList>
            <person name="Treitli S.C."/>
            <person name="Kolisko M."/>
            <person name="Husnik F."/>
            <person name="Keeling P."/>
            <person name="Hampl V."/>
        </authorList>
    </citation>
    <scope>NUCLEOTIDE SEQUENCE [LARGE SCALE GENOMIC DNA]</scope>
    <source>
        <strain evidence="14">ST1C</strain>
    </source>
</reference>
<feature type="region of interest" description="Disordered" evidence="10">
    <location>
        <begin position="919"/>
        <end position="959"/>
    </location>
</feature>
<evidence type="ECO:0000313" key="14">
    <source>
        <dbReference type="EMBL" id="KAA6387486.1"/>
    </source>
</evidence>
<feature type="transmembrane region" description="Helical" evidence="11">
    <location>
        <begin position="251"/>
        <end position="270"/>
    </location>
</feature>
<comment type="caution">
    <text evidence="14">The sequence shown here is derived from an EMBL/GenBank/DDBJ whole genome shotgun (WGS) entry which is preliminary data.</text>
</comment>
<feature type="coiled-coil region" evidence="9">
    <location>
        <begin position="1181"/>
        <end position="1219"/>
    </location>
</feature>
<keyword evidence="7 11" id="KW-1133">Transmembrane helix</keyword>
<organism evidence="14 15">
    <name type="scientific">Streblomastix strix</name>
    <dbReference type="NCBI Taxonomy" id="222440"/>
    <lineage>
        <taxon>Eukaryota</taxon>
        <taxon>Metamonada</taxon>
        <taxon>Preaxostyla</taxon>
        <taxon>Oxymonadida</taxon>
        <taxon>Streblomastigidae</taxon>
        <taxon>Streblomastix</taxon>
    </lineage>
</organism>
<feature type="transmembrane region" description="Helical" evidence="11">
    <location>
        <begin position="222"/>
        <end position="245"/>
    </location>
</feature>
<evidence type="ECO:0000256" key="11">
    <source>
        <dbReference type="SAM" id="Phobius"/>
    </source>
</evidence>
<feature type="transmembrane region" description="Helical" evidence="11">
    <location>
        <begin position="95"/>
        <end position="118"/>
    </location>
</feature>
<evidence type="ECO:0000256" key="1">
    <source>
        <dbReference type="ARBA" id="ARBA00004128"/>
    </source>
</evidence>
<protein>
    <submittedName>
        <fullName evidence="14">Putative ABC transporter C family member 12</fullName>
    </submittedName>
</protein>
<dbReference type="SUPFAM" id="SSF90123">
    <property type="entry name" value="ABC transporter transmembrane region"/>
    <property type="match status" value="1"/>
</dbReference>
<dbReference type="GO" id="GO:0005524">
    <property type="term" value="F:ATP binding"/>
    <property type="evidence" value="ECO:0007669"/>
    <property type="project" value="UniProtKB-KW"/>
</dbReference>
<feature type="region of interest" description="Disordered" evidence="10">
    <location>
        <begin position="694"/>
        <end position="726"/>
    </location>
</feature>
<feature type="compositionally biased region" description="Basic residues" evidence="10">
    <location>
        <begin position="451"/>
        <end position="463"/>
    </location>
</feature>
<dbReference type="Pfam" id="PF00664">
    <property type="entry name" value="ABC_membrane"/>
    <property type="match status" value="1"/>
</dbReference>
<dbReference type="CDD" id="cd03250">
    <property type="entry name" value="ABCC_MRP_domain1"/>
    <property type="match status" value="1"/>
</dbReference>
<dbReference type="InterPro" id="IPR003593">
    <property type="entry name" value="AAA+_ATPase"/>
</dbReference>
<evidence type="ECO:0000256" key="7">
    <source>
        <dbReference type="ARBA" id="ARBA00022989"/>
    </source>
</evidence>
<evidence type="ECO:0000256" key="8">
    <source>
        <dbReference type="ARBA" id="ARBA00023136"/>
    </source>
</evidence>
<dbReference type="InterPro" id="IPR003439">
    <property type="entry name" value="ABC_transporter-like_ATP-bd"/>
</dbReference>
<dbReference type="GO" id="GO:0016887">
    <property type="term" value="F:ATP hydrolysis activity"/>
    <property type="evidence" value="ECO:0007669"/>
    <property type="project" value="InterPro"/>
</dbReference>
<dbReference type="Gene3D" id="3.40.50.300">
    <property type="entry name" value="P-loop containing nucleotide triphosphate hydrolases"/>
    <property type="match status" value="1"/>
</dbReference>
<evidence type="ECO:0000256" key="5">
    <source>
        <dbReference type="ARBA" id="ARBA00022741"/>
    </source>
</evidence>
<dbReference type="InterPro" id="IPR027417">
    <property type="entry name" value="P-loop_NTPase"/>
</dbReference>
<evidence type="ECO:0000259" key="13">
    <source>
        <dbReference type="PROSITE" id="PS50929"/>
    </source>
</evidence>
<evidence type="ECO:0000259" key="12">
    <source>
        <dbReference type="PROSITE" id="PS50893"/>
    </source>
</evidence>
<comment type="subcellular location">
    <subcellularLocation>
        <location evidence="1">Vacuole membrane</location>
        <topology evidence="1">Multi-pass membrane protein</topology>
    </subcellularLocation>
</comment>
<feature type="non-terminal residue" evidence="14">
    <location>
        <position position="1728"/>
    </location>
</feature>
<dbReference type="SUPFAM" id="SSF52540">
    <property type="entry name" value="P-loop containing nucleoside triphosphate hydrolases"/>
    <property type="match status" value="1"/>
</dbReference>
<dbReference type="Pfam" id="PF00005">
    <property type="entry name" value="ABC_tran"/>
    <property type="match status" value="1"/>
</dbReference>
<dbReference type="PANTHER" id="PTHR24223">
    <property type="entry name" value="ATP-BINDING CASSETTE SUB-FAMILY C"/>
    <property type="match status" value="1"/>
</dbReference>
<dbReference type="PROSITE" id="PS50929">
    <property type="entry name" value="ABC_TM1F"/>
    <property type="match status" value="1"/>
</dbReference>
<feature type="region of interest" description="Disordered" evidence="10">
    <location>
        <begin position="1416"/>
        <end position="1465"/>
    </location>
</feature>
<dbReference type="FunFam" id="3.40.50.300:FF:000997">
    <property type="entry name" value="Multidrug resistance-associated protein 1"/>
    <property type="match status" value="1"/>
</dbReference>